<reference evidence="1 2" key="1">
    <citation type="submission" date="2006-03" db="EMBL/GenBank/DDBJ databases">
        <title>Complete sequence of Shewanella denitrificans OS217.</title>
        <authorList>
            <consortium name="US DOE Joint Genome Institute"/>
            <person name="Copeland A."/>
            <person name="Lucas S."/>
            <person name="Lapidus A."/>
            <person name="Barry K."/>
            <person name="Detter J.C."/>
            <person name="Glavina del Rio T."/>
            <person name="Hammon N."/>
            <person name="Israni S."/>
            <person name="Dalin E."/>
            <person name="Tice H."/>
            <person name="Pitluck S."/>
            <person name="Brettin T."/>
            <person name="Bruce D."/>
            <person name="Han C."/>
            <person name="Tapia R."/>
            <person name="Gilna P."/>
            <person name="Kiss H."/>
            <person name="Schmutz J."/>
            <person name="Larimer F."/>
            <person name="Land M."/>
            <person name="Hauser L."/>
            <person name="Kyrpides N."/>
            <person name="Lykidis A."/>
            <person name="Richardson P."/>
        </authorList>
    </citation>
    <scope>NUCLEOTIDE SEQUENCE [LARGE SCALE GENOMIC DNA]</scope>
    <source>
        <strain evidence="2">OS217 / ATCC BAA-1090 / DSM 15013</strain>
    </source>
</reference>
<dbReference type="eggNOG" id="COG3361">
    <property type="taxonomic scope" value="Bacteria"/>
</dbReference>
<proteinExistence type="predicted"/>
<dbReference type="KEGG" id="sdn:Sden_2947"/>
<dbReference type="Proteomes" id="UP000001982">
    <property type="component" value="Chromosome"/>
</dbReference>
<gene>
    <name evidence="1" type="ordered locus">Sden_2947</name>
</gene>
<dbReference type="RefSeq" id="WP_011497374.1">
    <property type="nucleotide sequence ID" value="NC_007954.1"/>
</dbReference>
<evidence type="ECO:0000313" key="2">
    <source>
        <dbReference type="Proteomes" id="UP000001982"/>
    </source>
</evidence>
<sequence length="280" mass="31946">MSIGICANTKALYFKEGFALESLKLINFIHPKPSPKGIDLLCKLQHFAIITYAVDPSRFDGLFPDRFKLDCLQIDGVEKALISVVPFIDVDFTSAVYPFPKFTMGQTNYRIYIIDKETNERCVWFLGTTLDSWTLAVPKFLWNLPWYSGDVKFDCDFDESQQIYLKYKMTTDATWAPASVELTQTKDAQFELSGFPDTETGLVYLTHPLAGFYHRRDGKLGTYRVWHKQLKVASANLKSASFGLLSRLGLVTQEEQQIAHSVLIEPLNEFTIYLPPKVLK</sequence>
<organism evidence="1 2">
    <name type="scientific">Shewanella denitrificans (strain OS217 / ATCC BAA-1090 / DSM 15013)</name>
    <dbReference type="NCBI Taxonomy" id="318161"/>
    <lineage>
        <taxon>Bacteria</taxon>
        <taxon>Pseudomonadati</taxon>
        <taxon>Pseudomonadota</taxon>
        <taxon>Gammaproteobacteria</taxon>
        <taxon>Alteromonadales</taxon>
        <taxon>Shewanellaceae</taxon>
        <taxon>Shewanella</taxon>
    </lineage>
</organism>
<dbReference type="Pfam" id="PF09844">
    <property type="entry name" value="DUF2071"/>
    <property type="match status" value="1"/>
</dbReference>
<dbReference type="EMBL" id="CP000302">
    <property type="protein sequence ID" value="ABE56225.1"/>
    <property type="molecule type" value="Genomic_DNA"/>
</dbReference>
<name>Q12K01_SHEDO</name>
<dbReference type="HOGENOM" id="CLU_1044385_0_0_6"/>
<dbReference type="AlphaFoldDB" id="Q12K01"/>
<evidence type="ECO:0008006" key="3">
    <source>
        <dbReference type="Google" id="ProtNLM"/>
    </source>
</evidence>
<dbReference type="OrthoDB" id="5707016at2"/>
<keyword evidence="2" id="KW-1185">Reference proteome</keyword>
<protein>
    <recommendedName>
        <fullName evidence="3">DUF2071 domain-containing protein</fullName>
    </recommendedName>
</protein>
<accession>Q12K01</accession>
<evidence type="ECO:0000313" key="1">
    <source>
        <dbReference type="EMBL" id="ABE56225.1"/>
    </source>
</evidence>
<dbReference type="InterPro" id="IPR018644">
    <property type="entry name" value="DUF2071"/>
</dbReference>